<gene>
    <name evidence="1" type="ORF">LP422_06360</name>
</gene>
<proteinExistence type="predicted"/>
<sequence>MRTRVRTTSRRCAFRADPPDMTKGDAVRVDDIPPSSGSGQVSRGP</sequence>
<evidence type="ECO:0000313" key="1">
    <source>
        <dbReference type="EMBL" id="UUZ45659.1"/>
    </source>
</evidence>
<name>A0AC61U6Q9_9MICO</name>
<dbReference type="Proteomes" id="UP001059663">
    <property type="component" value="Chromosome"/>
</dbReference>
<protein>
    <submittedName>
        <fullName evidence="1">Uncharacterized protein</fullName>
    </submittedName>
</protein>
<accession>A0AC61U6Q9</accession>
<dbReference type="EMBL" id="CP087977">
    <property type="protein sequence ID" value="UUZ45659.1"/>
    <property type="molecule type" value="Genomic_DNA"/>
</dbReference>
<organism evidence="1 2">
    <name type="scientific">Janibacter limosus</name>
    <dbReference type="NCBI Taxonomy" id="53458"/>
    <lineage>
        <taxon>Bacteria</taxon>
        <taxon>Bacillati</taxon>
        <taxon>Actinomycetota</taxon>
        <taxon>Actinomycetes</taxon>
        <taxon>Micrococcales</taxon>
        <taxon>Intrasporangiaceae</taxon>
        <taxon>Janibacter</taxon>
    </lineage>
</organism>
<evidence type="ECO:0000313" key="2">
    <source>
        <dbReference type="Proteomes" id="UP001059663"/>
    </source>
</evidence>
<reference evidence="1" key="1">
    <citation type="submission" date="2021-11" db="EMBL/GenBank/DDBJ databases">
        <title>Study of the species diversity of bacterial strains isolated from a unique natural object - Shulgan-Tash cave (Bashkiria).</title>
        <authorList>
            <person name="Sazanova A.L."/>
            <person name="Chirak E.R."/>
            <person name="Safronova V.I."/>
        </authorList>
    </citation>
    <scope>NUCLEOTIDE SEQUENCE</scope>
    <source>
        <strain evidence="1">P1</strain>
    </source>
</reference>